<accession>A0A1F5G0A6</accession>
<evidence type="ECO:0000313" key="2">
    <source>
        <dbReference type="EMBL" id="OGD85265.1"/>
    </source>
</evidence>
<feature type="transmembrane region" description="Helical" evidence="1">
    <location>
        <begin position="337"/>
        <end position="356"/>
    </location>
</feature>
<keyword evidence="1" id="KW-0812">Transmembrane</keyword>
<feature type="transmembrane region" description="Helical" evidence="1">
    <location>
        <begin position="433"/>
        <end position="451"/>
    </location>
</feature>
<organism evidence="2 3">
    <name type="scientific">Candidatus Curtissbacteria bacterium RIFCSPHIGHO2_01_FULL_41_13</name>
    <dbReference type="NCBI Taxonomy" id="1797745"/>
    <lineage>
        <taxon>Bacteria</taxon>
        <taxon>Candidatus Curtissiibacteriota</taxon>
    </lineage>
</organism>
<keyword evidence="1" id="KW-0472">Membrane</keyword>
<feature type="transmembrane region" description="Helical" evidence="1">
    <location>
        <begin position="268"/>
        <end position="286"/>
    </location>
</feature>
<feature type="transmembrane region" description="Helical" evidence="1">
    <location>
        <begin position="56"/>
        <end position="84"/>
    </location>
</feature>
<proteinExistence type="predicted"/>
<feature type="transmembrane region" description="Helical" evidence="1">
    <location>
        <begin position="368"/>
        <end position="389"/>
    </location>
</feature>
<gene>
    <name evidence="2" type="ORF">A2696_01285</name>
</gene>
<evidence type="ECO:0000313" key="3">
    <source>
        <dbReference type="Proteomes" id="UP000177069"/>
    </source>
</evidence>
<dbReference type="EMBL" id="MFBA01000032">
    <property type="protein sequence ID" value="OGD85265.1"/>
    <property type="molecule type" value="Genomic_DNA"/>
</dbReference>
<evidence type="ECO:0000256" key="1">
    <source>
        <dbReference type="SAM" id="Phobius"/>
    </source>
</evidence>
<name>A0A1F5G0A6_9BACT</name>
<reference evidence="2 3" key="1">
    <citation type="journal article" date="2016" name="Nat. Commun.">
        <title>Thousands of microbial genomes shed light on interconnected biogeochemical processes in an aquifer system.</title>
        <authorList>
            <person name="Anantharaman K."/>
            <person name="Brown C.T."/>
            <person name="Hug L.A."/>
            <person name="Sharon I."/>
            <person name="Castelle C.J."/>
            <person name="Probst A.J."/>
            <person name="Thomas B.C."/>
            <person name="Singh A."/>
            <person name="Wilkins M.J."/>
            <person name="Karaoz U."/>
            <person name="Brodie E.L."/>
            <person name="Williams K.H."/>
            <person name="Hubbard S.S."/>
            <person name="Banfield J.F."/>
        </authorList>
    </citation>
    <scope>NUCLEOTIDE SEQUENCE [LARGE SCALE GENOMIC DNA]</scope>
</reference>
<protein>
    <recommendedName>
        <fullName evidence="4">Membrane protein 6-pyruvoyl-tetrahydropterin synthase-related domain-containing protein</fullName>
    </recommendedName>
</protein>
<feature type="transmembrane region" description="Helical" evidence="1">
    <location>
        <begin position="144"/>
        <end position="176"/>
    </location>
</feature>
<feature type="transmembrane region" description="Helical" evidence="1">
    <location>
        <begin position="188"/>
        <end position="207"/>
    </location>
</feature>
<comment type="caution">
    <text evidence="2">The sequence shown here is derived from an EMBL/GenBank/DDBJ whole genome shotgun (WGS) entry which is preliminary data.</text>
</comment>
<evidence type="ECO:0008006" key="4">
    <source>
        <dbReference type="Google" id="ProtNLM"/>
    </source>
</evidence>
<feature type="transmembrane region" description="Helical" evidence="1">
    <location>
        <begin position="298"/>
        <end position="317"/>
    </location>
</feature>
<feature type="transmembrane region" description="Helical" evidence="1">
    <location>
        <begin position="91"/>
        <end position="110"/>
    </location>
</feature>
<sequence>MLYASDLISQYLPWYYITAQYLKNFQLPHWVSFAQDGVYPLLAEGETGVLSPINSLILYLFPFSVSVNLLYLIYFALAILGMYLFLRVNQLSKLSSIFGALVFALSGYMISRYFQPSIIFTAALVPLGFAFIQKSQTVNNKVPFLLAPLIYLQITAGHLQIALISIAGYLTFFLLLTFLNKKPLVPSLVKILVIVGLGICLSAPQLLPSFKLFALSERSHWDPMIRFAYSLPPSHLITYIRPYAFGISTPGDDLGFTQIGGGFWELNLTIWTLPFFLSLIPLFIIAKNRRQSKVDKTIISLYIIWLFFLLLSFGGYFKLYRVIAHINYFPFRAPSRFLLISTFAASTLAAFGFEIITKRLKKSVRVAAFFIILISILLQQKLLLTKYIITKPSSQVVANLGQSSKYQLTTPLKLDNEKIDNLEEPPKVFVKEFQIGLLFSLIGILLLYFWYRKSRKHP</sequence>
<dbReference type="Proteomes" id="UP000177069">
    <property type="component" value="Unassembled WGS sequence"/>
</dbReference>
<keyword evidence="1" id="KW-1133">Transmembrane helix</keyword>
<dbReference type="AlphaFoldDB" id="A0A1F5G0A6"/>